<dbReference type="EMBL" id="FJOG01000006">
    <property type="protein sequence ID" value="CZR55155.1"/>
    <property type="molecule type" value="Genomic_DNA"/>
</dbReference>
<dbReference type="GO" id="GO:0016491">
    <property type="term" value="F:oxidoreductase activity"/>
    <property type="evidence" value="ECO:0007669"/>
    <property type="project" value="UniProtKB-KW"/>
</dbReference>
<dbReference type="InterPro" id="IPR036291">
    <property type="entry name" value="NAD(P)-bd_dom_sf"/>
</dbReference>
<organism evidence="3 4">
    <name type="scientific">Phialocephala subalpina</name>
    <dbReference type="NCBI Taxonomy" id="576137"/>
    <lineage>
        <taxon>Eukaryota</taxon>
        <taxon>Fungi</taxon>
        <taxon>Dikarya</taxon>
        <taxon>Ascomycota</taxon>
        <taxon>Pezizomycotina</taxon>
        <taxon>Leotiomycetes</taxon>
        <taxon>Helotiales</taxon>
        <taxon>Mollisiaceae</taxon>
        <taxon>Phialocephala</taxon>
        <taxon>Phialocephala fortinii species complex</taxon>
    </lineage>
</organism>
<gene>
    <name evidence="3" type="ORF">PAC_05041</name>
</gene>
<dbReference type="PANTHER" id="PTHR24320">
    <property type="entry name" value="RETINOL DEHYDROGENASE"/>
    <property type="match status" value="1"/>
</dbReference>
<dbReference type="Proteomes" id="UP000184330">
    <property type="component" value="Unassembled WGS sequence"/>
</dbReference>
<dbReference type="InterPro" id="IPR002347">
    <property type="entry name" value="SDR_fam"/>
</dbReference>
<dbReference type="AlphaFoldDB" id="A0A1L7WQX5"/>
<comment type="similarity">
    <text evidence="1">Belongs to the short-chain dehydrogenases/reductases (SDR) family.</text>
</comment>
<dbReference type="STRING" id="576137.A0A1L7WQX5"/>
<dbReference type="Pfam" id="PF00106">
    <property type="entry name" value="adh_short"/>
    <property type="match status" value="1"/>
</dbReference>
<dbReference type="Gene3D" id="3.40.50.720">
    <property type="entry name" value="NAD(P)-binding Rossmann-like Domain"/>
    <property type="match status" value="1"/>
</dbReference>
<evidence type="ECO:0000256" key="1">
    <source>
        <dbReference type="ARBA" id="ARBA00006484"/>
    </source>
</evidence>
<name>A0A1L7WQX5_9HELO</name>
<keyword evidence="4" id="KW-1185">Reference proteome</keyword>
<dbReference type="OrthoDB" id="191139at2759"/>
<dbReference type="SUPFAM" id="SSF51735">
    <property type="entry name" value="NAD(P)-binding Rossmann-fold domains"/>
    <property type="match status" value="1"/>
</dbReference>
<protein>
    <submittedName>
        <fullName evidence="3">Related to oxidoreductase, short-chain dehydrogenase/reductase family</fullName>
    </submittedName>
</protein>
<dbReference type="PRINTS" id="PR00081">
    <property type="entry name" value="GDHRDH"/>
</dbReference>
<sequence length="312" mass="33871">MVFNPDTDIPDLAGQVILVTGGTSGLGTQSVLLLVAHNPAHIYFTGRSAARANEVISEAKSKHPSVPITFLELDLASLASVQSTTKTFLATNTRLDKLICNAGVCAVPAGLTKDGYENQFGTNHMGHALLVKLLLPTMIETAKQPGTDVRVVFLSSDGAGAHPPGGIIFKDLKTPQSFTFAGPWLRYGQSKLANVLFAAELARKYKDSGIMFLSINPGVYKTEMVTNASFLNKVFIYGINFGRLQDPKKDGEGAWNTCWAATAKKTSEGKEIVKGEYYNPVGEPGKKTRDMGNDKLAGELWEWTEKELENWE</sequence>
<proteinExistence type="inferred from homology"/>
<evidence type="ECO:0000256" key="2">
    <source>
        <dbReference type="ARBA" id="ARBA00023002"/>
    </source>
</evidence>
<accession>A0A1L7WQX5</accession>
<reference evidence="3 4" key="1">
    <citation type="submission" date="2016-03" db="EMBL/GenBank/DDBJ databases">
        <authorList>
            <person name="Ploux O."/>
        </authorList>
    </citation>
    <scope>NUCLEOTIDE SEQUENCE [LARGE SCALE GENOMIC DNA]</scope>
    <source>
        <strain evidence="3 4">UAMH 11012</strain>
    </source>
</reference>
<dbReference type="PANTHER" id="PTHR24320:SF154">
    <property type="entry name" value="OXIDOREDUCTASE, SHORT-CHAIN DEHYDROGENASE_REDUCTASE FAMILY (AFU_ORTHOLOGUE AFUA_2G04560)"/>
    <property type="match status" value="1"/>
</dbReference>
<evidence type="ECO:0000313" key="4">
    <source>
        <dbReference type="Proteomes" id="UP000184330"/>
    </source>
</evidence>
<evidence type="ECO:0000313" key="3">
    <source>
        <dbReference type="EMBL" id="CZR55155.1"/>
    </source>
</evidence>
<keyword evidence="2" id="KW-0560">Oxidoreductase</keyword>